<dbReference type="InterPro" id="IPR047821">
    <property type="entry name" value="P5B-type_ATPase"/>
</dbReference>
<accession>A0A1E3PRX7</accession>
<evidence type="ECO:0000256" key="11">
    <source>
        <dbReference type="ARBA" id="ARBA00023136"/>
    </source>
</evidence>
<dbReference type="NCBIfam" id="TIGR01494">
    <property type="entry name" value="ATPase_P-type"/>
    <property type="match status" value="2"/>
</dbReference>
<feature type="region of interest" description="Disordered" evidence="14">
    <location>
        <begin position="296"/>
        <end position="319"/>
    </location>
</feature>
<dbReference type="EC" id="7.2.2.-" evidence="13"/>
<feature type="transmembrane region" description="Helical" evidence="13">
    <location>
        <begin position="1343"/>
        <end position="1361"/>
    </location>
</feature>
<dbReference type="Gene3D" id="3.40.1110.10">
    <property type="entry name" value="Calcium-transporting ATPase, cytoplasmic domain N"/>
    <property type="match status" value="1"/>
</dbReference>
<dbReference type="Gene3D" id="3.40.50.1000">
    <property type="entry name" value="HAD superfamily/HAD-like"/>
    <property type="match status" value="1"/>
</dbReference>
<dbReference type="SFLD" id="SFLDG00002">
    <property type="entry name" value="C1.7:_P-type_atpase_like"/>
    <property type="match status" value="1"/>
</dbReference>
<dbReference type="STRING" id="857566.A0A1E3PRX7"/>
<dbReference type="Pfam" id="PF00122">
    <property type="entry name" value="E1-E2_ATPase"/>
    <property type="match status" value="1"/>
</dbReference>
<dbReference type="Pfam" id="PF13246">
    <property type="entry name" value="Cation_ATPase"/>
    <property type="match status" value="1"/>
</dbReference>
<evidence type="ECO:0000313" key="17">
    <source>
        <dbReference type="EMBL" id="ODQ68176.1"/>
    </source>
</evidence>
<dbReference type="OrthoDB" id="48943at2759"/>
<feature type="transmembrane region" description="Helical" evidence="13">
    <location>
        <begin position="411"/>
        <end position="431"/>
    </location>
</feature>
<dbReference type="CDD" id="cd07542">
    <property type="entry name" value="P-type_ATPase_cation"/>
    <property type="match status" value="1"/>
</dbReference>
<keyword evidence="10 13" id="KW-1133">Transmembrane helix</keyword>
<keyword evidence="3" id="KW-0597">Phosphoprotein</keyword>
<dbReference type="FunFam" id="1.20.1110.10:FF:000023">
    <property type="entry name" value="Cation-transporting ATPase"/>
    <property type="match status" value="1"/>
</dbReference>
<keyword evidence="6 13" id="KW-0547">Nucleotide-binding</keyword>
<dbReference type="GO" id="GO:0006874">
    <property type="term" value="P:intracellular calcium ion homeostasis"/>
    <property type="evidence" value="ECO:0007669"/>
    <property type="project" value="TreeGrafter"/>
</dbReference>
<dbReference type="SFLD" id="SFLDF00027">
    <property type="entry name" value="p-type_atpase"/>
    <property type="match status" value="1"/>
</dbReference>
<dbReference type="FunFam" id="3.40.50.1000:FF:000068">
    <property type="entry name" value="Cation-transporting ATPase"/>
    <property type="match status" value="1"/>
</dbReference>
<dbReference type="Proteomes" id="UP000095009">
    <property type="component" value="Unassembled WGS sequence"/>
</dbReference>
<dbReference type="InterPro" id="IPR059000">
    <property type="entry name" value="ATPase_P-type_domA"/>
</dbReference>
<dbReference type="SUPFAM" id="SSF81665">
    <property type="entry name" value="Calcium ATPase, transmembrane domain M"/>
    <property type="match status" value="1"/>
</dbReference>
<evidence type="ECO:0000256" key="9">
    <source>
        <dbReference type="ARBA" id="ARBA00022967"/>
    </source>
</evidence>
<evidence type="ECO:0000256" key="12">
    <source>
        <dbReference type="ARBA" id="ARBA00049360"/>
    </source>
</evidence>
<dbReference type="GO" id="GO:0046872">
    <property type="term" value="F:metal ion binding"/>
    <property type="evidence" value="ECO:0007669"/>
    <property type="project" value="UniProtKB-UniRule"/>
</dbReference>
<reference evidence="17 18" key="1">
    <citation type="journal article" date="2016" name="Proc. Natl. Acad. Sci. U.S.A.">
        <title>Comparative genomics of biotechnologically important yeasts.</title>
        <authorList>
            <person name="Riley R."/>
            <person name="Haridas S."/>
            <person name="Wolfe K.H."/>
            <person name="Lopes M.R."/>
            <person name="Hittinger C.T."/>
            <person name="Goeker M."/>
            <person name="Salamov A.A."/>
            <person name="Wisecaver J.H."/>
            <person name="Long T.M."/>
            <person name="Calvey C.H."/>
            <person name="Aerts A.L."/>
            <person name="Barry K.W."/>
            <person name="Choi C."/>
            <person name="Clum A."/>
            <person name="Coughlan A.Y."/>
            <person name="Deshpande S."/>
            <person name="Douglass A.P."/>
            <person name="Hanson S.J."/>
            <person name="Klenk H.-P."/>
            <person name="LaButti K.M."/>
            <person name="Lapidus A."/>
            <person name="Lindquist E.A."/>
            <person name="Lipzen A.M."/>
            <person name="Meier-Kolthoff J.P."/>
            <person name="Ohm R.A."/>
            <person name="Otillar R.P."/>
            <person name="Pangilinan J.L."/>
            <person name="Peng Y."/>
            <person name="Rokas A."/>
            <person name="Rosa C.A."/>
            <person name="Scheuner C."/>
            <person name="Sibirny A.A."/>
            <person name="Slot J.C."/>
            <person name="Stielow J.B."/>
            <person name="Sun H."/>
            <person name="Kurtzman C.P."/>
            <person name="Blackwell M."/>
            <person name="Grigoriev I.V."/>
            <person name="Jeffries T.W."/>
        </authorList>
    </citation>
    <scope>NUCLEOTIDE SEQUENCE [LARGE SCALE GENOMIC DNA]</scope>
    <source>
        <strain evidence="17 18">DSM 6958</strain>
    </source>
</reference>
<evidence type="ECO:0000313" key="18">
    <source>
        <dbReference type="Proteomes" id="UP000095009"/>
    </source>
</evidence>
<dbReference type="SUPFAM" id="SSF81660">
    <property type="entry name" value="Metal cation-transporting ATPase, ATP-binding domain N"/>
    <property type="match status" value="1"/>
</dbReference>
<feature type="transmembrane region" description="Helical" evidence="13">
    <location>
        <begin position="1367"/>
        <end position="1386"/>
    </location>
</feature>
<dbReference type="GO" id="GO:0016020">
    <property type="term" value="C:membrane"/>
    <property type="evidence" value="ECO:0007669"/>
    <property type="project" value="UniProtKB-SubCell"/>
</dbReference>
<feature type="transmembrane region" description="Helical" evidence="13">
    <location>
        <begin position="1407"/>
        <end position="1429"/>
    </location>
</feature>
<dbReference type="InterPro" id="IPR047819">
    <property type="entry name" value="P5A-ATPase_N"/>
</dbReference>
<evidence type="ECO:0000256" key="10">
    <source>
        <dbReference type="ARBA" id="ARBA00022989"/>
    </source>
</evidence>
<dbReference type="SFLD" id="SFLDS00003">
    <property type="entry name" value="Haloacid_Dehalogenase"/>
    <property type="match status" value="1"/>
</dbReference>
<keyword evidence="9 13" id="KW-1278">Translocase</keyword>
<feature type="transmembrane region" description="Helical" evidence="13">
    <location>
        <begin position="622"/>
        <end position="642"/>
    </location>
</feature>
<evidence type="ECO:0000256" key="13">
    <source>
        <dbReference type="RuleBase" id="RU362082"/>
    </source>
</evidence>
<feature type="transmembrane region" description="Helical" evidence="13">
    <location>
        <begin position="1454"/>
        <end position="1472"/>
    </location>
</feature>
<evidence type="ECO:0000256" key="6">
    <source>
        <dbReference type="ARBA" id="ARBA00022741"/>
    </source>
</evidence>
<dbReference type="InterPro" id="IPR036412">
    <property type="entry name" value="HAD-like_sf"/>
</dbReference>
<evidence type="ECO:0000256" key="1">
    <source>
        <dbReference type="ARBA" id="ARBA00004141"/>
    </source>
</evidence>
<dbReference type="GO" id="GO:0005524">
    <property type="term" value="F:ATP binding"/>
    <property type="evidence" value="ECO:0007669"/>
    <property type="project" value="UniProtKB-UniRule"/>
</dbReference>
<dbReference type="GO" id="GO:0016887">
    <property type="term" value="F:ATP hydrolysis activity"/>
    <property type="evidence" value="ECO:0007669"/>
    <property type="project" value="InterPro"/>
</dbReference>
<dbReference type="Pfam" id="PF12409">
    <property type="entry name" value="P5-ATPase"/>
    <property type="match status" value="1"/>
</dbReference>
<dbReference type="GO" id="GO:0015662">
    <property type="term" value="F:P-type ion transporter activity"/>
    <property type="evidence" value="ECO:0007669"/>
    <property type="project" value="InterPro"/>
</dbReference>
<evidence type="ECO:0000259" key="15">
    <source>
        <dbReference type="Pfam" id="PF00122"/>
    </source>
</evidence>
<organism evidence="17 18">
    <name type="scientific">Nadsonia fulvescens var. elongata DSM 6958</name>
    <dbReference type="NCBI Taxonomy" id="857566"/>
    <lineage>
        <taxon>Eukaryota</taxon>
        <taxon>Fungi</taxon>
        <taxon>Dikarya</taxon>
        <taxon>Ascomycota</taxon>
        <taxon>Saccharomycotina</taxon>
        <taxon>Dipodascomycetes</taxon>
        <taxon>Dipodascales</taxon>
        <taxon>Dipodascales incertae sedis</taxon>
        <taxon>Nadsonia</taxon>
    </lineage>
</organism>
<dbReference type="SUPFAM" id="SSF56784">
    <property type="entry name" value="HAD-like"/>
    <property type="match status" value="1"/>
</dbReference>
<comment type="subcellular location">
    <subcellularLocation>
        <location evidence="1 13">Membrane</location>
        <topology evidence="1 13">Multi-pass membrane protein</topology>
    </subcellularLocation>
</comment>
<protein>
    <recommendedName>
        <fullName evidence="13">Cation-transporting ATPase</fullName>
        <ecNumber evidence="13">7.2.2.-</ecNumber>
    </recommendedName>
</protein>
<dbReference type="EMBL" id="KV454406">
    <property type="protein sequence ID" value="ODQ68176.1"/>
    <property type="molecule type" value="Genomic_DNA"/>
</dbReference>
<keyword evidence="11 13" id="KW-0472">Membrane</keyword>
<dbReference type="InterPro" id="IPR044492">
    <property type="entry name" value="P_typ_ATPase_HD_dom"/>
</dbReference>
<comment type="catalytic activity">
    <reaction evidence="12 13">
        <text>ATP + H2O = ADP + phosphate + H(+)</text>
        <dbReference type="Rhea" id="RHEA:13065"/>
        <dbReference type="ChEBI" id="CHEBI:15377"/>
        <dbReference type="ChEBI" id="CHEBI:15378"/>
        <dbReference type="ChEBI" id="CHEBI:30616"/>
        <dbReference type="ChEBI" id="CHEBI:43474"/>
        <dbReference type="ChEBI" id="CHEBI:456216"/>
    </reaction>
</comment>
<dbReference type="PANTHER" id="PTHR45630">
    <property type="entry name" value="CATION-TRANSPORTING ATPASE-RELATED"/>
    <property type="match status" value="1"/>
</dbReference>
<dbReference type="InterPro" id="IPR018303">
    <property type="entry name" value="ATPase_P-typ_P_site"/>
</dbReference>
<feature type="compositionally biased region" description="Polar residues" evidence="14">
    <location>
        <begin position="18"/>
        <end position="33"/>
    </location>
</feature>
<feature type="region of interest" description="Disordered" evidence="14">
    <location>
        <begin position="1"/>
        <end position="50"/>
    </location>
</feature>
<feature type="domain" description="P-type ATPase A" evidence="15">
    <location>
        <begin position="660"/>
        <end position="793"/>
    </location>
</feature>
<evidence type="ECO:0000256" key="3">
    <source>
        <dbReference type="ARBA" id="ARBA00022553"/>
    </source>
</evidence>
<dbReference type="InterPro" id="IPR001757">
    <property type="entry name" value="P_typ_ATPase"/>
</dbReference>
<keyword evidence="4 13" id="KW-0812">Transmembrane</keyword>
<dbReference type="InterPro" id="IPR023298">
    <property type="entry name" value="ATPase_P-typ_TM_dom_sf"/>
</dbReference>
<dbReference type="FunFam" id="2.70.150.10:FF:000119">
    <property type="entry name" value="Cation-transporting ATPase"/>
    <property type="match status" value="1"/>
</dbReference>
<evidence type="ECO:0000256" key="8">
    <source>
        <dbReference type="ARBA" id="ARBA00022842"/>
    </source>
</evidence>
<comment type="similarity">
    <text evidence="2 13">Belongs to the cation transport ATPase (P-type) (TC 3.A.3) family. Type V subfamily.</text>
</comment>
<feature type="compositionally biased region" description="Basic residues" evidence="14">
    <location>
        <begin position="1"/>
        <end position="16"/>
    </location>
</feature>
<evidence type="ECO:0000256" key="14">
    <source>
        <dbReference type="SAM" id="MobiDB-lite"/>
    </source>
</evidence>
<feature type="transmembrane region" description="Helical" evidence="13">
    <location>
        <begin position="846"/>
        <end position="867"/>
    </location>
</feature>
<feature type="transmembrane region" description="Helical" evidence="13">
    <location>
        <begin position="597"/>
        <end position="616"/>
    </location>
</feature>
<dbReference type="SUPFAM" id="SSF81653">
    <property type="entry name" value="Calcium ATPase, transduction domain A"/>
    <property type="match status" value="1"/>
</dbReference>
<feature type="domain" description="P5B-type ATPase N-terminal" evidence="16">
    <location>
        <begin position="397"/>
        <end position="543"/>
    </location>
</feature>
<proteinExistence type="inferred from homology"/>
<dbReference type="PRINTS" id="PR00119">
    <property type="entry name" value="CATATPASE"/>
</dbReference>
<keyword evidence="8 13" id="KW-0460">Magnesium</keyword>
<keyword evidence="18" id="KW-1185">Reference proteome</keyword>
<gene>
    <name evidence="17" type="ORF">NADFUDRAFT_72594</name>
</gene>
<dbReference type="InterPro" id="IPR023214">
    <property type="entry name" value="HAD_sf"/>
</dbReference>
<dbReference type="InterPro" id="IPR023299">
    <property type="entry name" value="ATPase_P-typ_cyto_dom_N"/>
</dbReference>
<keyword evidence="7 13" id="KW-0067">ATP-binding</keyword>
<evidence type="ECO:0000256" key="4">
    <source>
        <dbReference type="ARBA" id="ARBA00022692"/>
    </source>
</evidence>
<feature type="region of interest" description="Disordered" evidence="14">
    <location>
        <begin position="168"/>
        <end position="251"/>
    </location>
</feature>
<feature type="transmembrane region" description="Helical" evidence="13">
    <location>
        <begin position="1523"/>
        <end position="1540"/>
    </location>
</feature>
<dbReference type="NCBIfam" id="TIGR01657">
    <property type="entry name" value="P-ATPase-V"/>
    <property type="match status" value="1"/>
</dbReference>
<dbReference type="InterPro" id="IPR006544">
    <property type="entry name" value="P-type_TPase_V"/>
</dbReference>
<dbReference type="PROSITE" id="PS00154">
    <property type="entry name" value="ATPASE_E1_E2"/>
    <property type="match status" value="1"/>
</dbReference>
<keyword evidence="5 13" id="KW-0479">Metal-binding</keyword>
<dbReference type="PANTHER" id="PTHR45630:SF8">
    <property type="entry name" value="CATION-TRANSPORTING ATPASE"/>
    <property type="match status" value="1"/>
</dbReference>
<evidence type="ECO:0000256" key="5">
    <source>
        <dbReference type="ARBA" id="ARBA00022723"/>
    </source>
</evidence>
<feature type="transmembrane region" description="Helical" evidence="13">
    <location>
        <begin position="1484"/>
        <end position="1503"/>
    </location>
</feature>
<evidence type="ECO:0000259" key="16">
    <source>
        <dbReference type="Pfam" id="PF12409"/>
    </source>
</evidence>
<name>A0A1E3PRX7_9ASCO</name>
<dbReference type="Gene3D" id="2.70.150.10">
    <property type="entry name" value="Calcium-transporting ATPase, cytoplasmic transduction domain A"/>
    <property type="match status" value="1"/>
</dbReference>
<dbReference type="GO" id="GO:0019829">
    <property type="term" value="F:ATPase-coupled monoatomic cation transmembrane transporter activity"/>
    <property type="evidence" value="ECO:0007669"/>
    <property type="project" value="UniProtKB-UniRule"/>
</dbReference>
<feature type="transmembrane region" description="Helical" evidence="13">
    <location>
        <begin position="810"/>
        <end position="830"/>
    </location>
</feature>
<sequence>MAKTKKRNSAKAKAKNKPTLNQAIDQENSQLENSHLEENNQDESSKPIPDSTLVDVVHESKLDVDNIYSVLPTGNSLDDMNVTDKPSKDEILPETFIGKTSGEDRYKSDIVGISDSIGPRVNRRLSNASIASTMSNSYSYYAEEASEEIFSGPVSDSIPTSYSAFHHYRGRSSRRESVNESVKSRSASRPLFLGPGNSAIELVAPGTNEPEHSPVRGRRPRNESISSNFHFFTQDEVEQAEGASTSRNETDPIEYEVQLREGLIHEANDNESFIETEFGTQYLPHYHPQLSAHSSSFSRQQKPGFHGRERSYTSNATESLLSDRSSAESYYYTLPNESSPDEPLLDGNNEIMTEQEQRKRIETDARFSIFTKSKRKMRDHLYDESSRIVQRFYISEEDLVLVIKGYKTTGWKLSLTTAACFATLGVFYLLLRWFPKWRIACTGTPCPLGHCDWVIIETEWGDINFIDVHYQKYNRYLSTIFQLNNDNNPLGDGNIQVTTDTESEANSFSSRNMNYEDSNGGNRDPLIHTLRFLNYRCMKFIYNPMDDMFITNYDWIDKNWIDYDYVKKGLDSDTHDDREIVFGLNQINIPEKTTMELLVDEVLHPFYIFQVFSIVLWSLDEYFYYASCIFLVSLISVGNTLAETKRNMSRLSEISKFECDVRVLRNDFWTTIKASALVPGDIYEVSDPSVQQFPCDSILLSGDCIVNESMLTGESVPVSKFPASSETLYRFTESSLGGSNISPEIAKHFVFSGTRIIRVRKPYQQNEGAEGPALAMVVRTGFSTTKGALIRSMLFPKPGGFKFYRDSFKFIGVMGCISIVGFIICTINFIKMRLPTHLIVFRALDIITIVVPPALPATLTIGTNIALSRLRKKSIFCISPNRVNIGGKLDVVCFDKTGTLTEDGLDVLGVHTVNDNHQLSELYENIDKLTPNSMMYNNDFGHSRQKLRNLKMMSTMNTCHSLHSIDGELMGDPLDIKMFEFTDCDLNEDGKLDPKYAKECEEIYGHKISTTIISLSKNKYTSPSISNLIILRSFEFVPQLRRMAVINSELDEEDFQVFVKGAPEIMPEICRAESFPDDYNEILHHYTHKGYRVIACAAKTLYNHSFRQVQTISREDVEKNLEFLGFIVFENKLKPTTTNVIDQLNEAKIRTIMCTGDNILTAISVGRECNIVEAGQTVFVPHFVEDKSDYVLRWESVDNSDIILNPATLTPVSSDIYNYTLAVSGEVFRYVINQSVTTDEVEDAFILNKMLMKSSIYARMSPDEKHELVEKLQKINYTTCFCGDGANDCGALKAADVGISLSEAEASVAAPFTSRHFEISCVLDVIREGRAALVTSFSCFKFMSLYSAIQFVSVSVLYSRGSNLGDFQFLFIDLFLILPIAIFMAWSKPLEKICIKRPNSNLISRKVLVPLVFEILIMLGFQMLVWYFVKQQDWYIAPVPGVEDSEVDSSDNTILFFYSCFQYILIALALSVGPPYREDISKNIPFVSCITLTIVVTLSIVFFVDSDSFIGRLLNLTPTSVTFKLFLVSIALVNLAISWFSEKQFFRWICDLIVYMKRVTGIGHKKHKKKFYKALAKSLEV</sequence>
<dbReference type="InterPro" id="IPR008250">
    <property type="entry name" value="ATPase_P-typ_transduc_dom_A_sf"/>
</dbReference>
<evidence type="ECO:0000256" key="2">
    <source>
        <dbReference type="ARBA" id="ARBA00006000"/>
    </source>
</evidence>
<evidence type="ECO:0000256" key="7">
    <source>
        <dbReference type="ARBA" id="ARBA00022840"/>
    </source>
</evidence>